<feature type="domain" description="PIN" evidence="2">
    <location>
        <begin position="5"/>
        <end position="124"/>
    </location>
</feature>
<organism evidence="3 4">
    <name type="scientific">Candidatus Woesebacteria bacterium RIFCSPHIGHO2_01_FULL_39_28</name>
    <dbReference type="NCBI Taxonomy" id="1802496"/>
    <lineage>
        <taxon>Bacteria</taxon>
        <taxon>Candidatus Woeseibacteriota</taxon>
    </lineage>
</organism>
<dbReference type="CDD" id="cd09873">
    <property type="entry name" value="PIN_Pae0151-like"/>
    <property type="match status" value="1"/>
</dbReference>
<dbReference type="PANTHER" id="PTHR35901">
    <property type="entry name" value="RIBONUCLEASE VAPC3"/>
    <property type="match status" value="1"/>
</dbReference>
<comment type="caution">
    <text evidence="3">The sequence shown here is derived from an EMBL/GenBank/DDBJ whole genome shotgun (WGS) entry which is preliminary data.</text>
</comment>
<keyword evidence="1" id="KW-0460">Magnesium</keyword>
<dbReference type="InterPro" id="IPR044153">
    <property type="entry name" value="PIN_Pae0151-like"/>
</dbReference>
<accession>A0A1F7YKT1</accession>
<reference evidence="3 4" key="1">
    <citation type="journal article" date="2016" name="Nat. Commun.">
        <title>Thousands of microbial genomes shed light on interconnected biogeochemical processes in an aquifer system.</title>
        <authorList>
            <person name="Anantharaman K."/>
            <person name="Brown C.T."/>
            <person name="Hug L.A."/>
            <person name="Sharon I."/>
            <person name="Castelle C.J."/>
            <person name="Probst A.J."/>
            <person name="Thomas B.C."/>
            <person name="Singh A."/>
            <person name="Wilkins M.J."/>
            <person name="Karaoz U."/>
            <person name="Brodie E.L."/>
            <person name="Williams K.H."/>
            <person name="Hubbard S.S."/>
            <person name="Banfield J.F."/>
        </authorList>
    </citation>
    <scope>NUCLEOTIDE SEQUENCE [LARGE SCALE GENOMIC DNA]</scope>
</reference>
<dbReference type="PANTHER" id="PTHR35901:SF1">
    <property type="entry name" value="EXONUCLEASE VAPC9"/>
    <property type="match status" value="1"/>
</dbReference>
<dbReference type="InterPro" id="IPR051619">
    <property type="entry name" value="TypeII_TA_RNase_PINc/VapC"/>
</dbReference>
<dbReference type="InterPro" id="IPR029060">
    <property type="entry name" value="PIN-like_dom_sf"/>
</dbReference>
<evidence type="ECO:0000313" key="4">
    <source>
        <dbReference type="Proteomes" id="UP000178851"/>
    </source>
</evidence>
<evidence type="ECO:0000313" key="3">
    <source>
        <dbReference type="EMBL" id="OGM27887.1"/>
    </source>
</evidence>
<evidence type="ECO:0000256" key="1">
    <source>
        <dbReference type="ARBA" id="ARBA00022842"/>
    </source>
</evidence>
<gene>
    <name evidence="3" type="ORF">A2627_02020</name>
</gene>
<dbReference type="SUPFAM" id="SSF88723">
    <property type="entry name" value="PIN domain-like"/>
    <property type="match status" value="1"/>
</dbReference>
<sequence length="145" mass="16632">MFKKIVVDSSVILKWLYREDEKFLKQADFLLQQALDGKVALLAPELAKYEVGNVLLRAKQLYEDQGRETLSVFYSIPIHFVTESFELSKQAFGIGVKSGITYYDAAFVALTKQERATLITDNPKHQTRIPGIKVVPLREYKETKF</sequence>
<proteinExistence type="predicted"/>
<dbReference type="EMBL" id="MGGI01000002">
    <property type="protein sequence ID" value="OGM27887.1"/>
    <property type="molecule type" value="Genomic_DNA"/>
</dbReference>
<dbReference type="Gene3D" id="3.40.50.1010">
    <property type="entry name" value="5'-nuclease"/>
    <property type="match status" value="1"/>
</dbReference>
<dbReference type="AlphaFoldDB" id="A0A1F7YKT1"/>
<name>A0A1F7YKT1_9BACT</name>
<protein>
    <recommendedName>
        <fullName evidence="2">PIN domain-containing protein</fullName>
    </recommendedName>
</protein>
<dbReference type="Pfam" id="PF01850">
    <property type="entry name" value="PIN"/>
    <property type="match status" value="1"/>
</dbReference>
<dbReference type="InterPro" id="IPR002716">
    <property type="entry name" value="PIN_dom"/>
</dbReference>
<dbReference type="Proteomes" id="UP000178851">
    <property type="component" value="Unassembled WGS sequence"/>
</dbReference>
<evidence type="ECO:0000259" key="2">
    <source>
        <dbReference type="Pfam" id="PF01850"/>
    </source>
</evidence>